<dbReference type="EMBL" id="JABTTQ020003343">
    <property type="protein sequence ID" value="KAK6118283.1"/>
    <property type="molecule type" value="Genomic_DNA"/>
</dbReference>
<keyword evidence="7" id="KW-0274">FAD</keyword>
<keyword evidence="5" id="KW-0285">Flavoprotein</keyword>
<organism evidence="10 11">
    <name type="scientific">Rehmannia glutinosa</name>
    <name type="common">Chinese foxglove</name>
    <dbReference type="NCBI Taxonomy" id="99300"/>
    <lineage>
        <taxon>Eukaryota</taxon>
        <taxon>Viridiplantae</taxon>
        <taxon>Streptophyta</taxon>
        <taxon>Embryophyta</taxon>
        <taxon>Tracheophyta</taxon>
        <taxon>Spermatophyta</taxon>
        <taxon>Magnoliopsida</taxon>
        <taxon>eudicotyledons</taxon>
        <taxon>Gunneridae</taxon>
        <taxon>Pentapetalae</taxon>
        <taxon>asterids</taxon>
        <taxon>lamiids</taxon>
        <taxon>Lamiales</taxon>
        <taxon>Orobanchaceae</taxon>
        <taxon>Rehmannieae</taxon>
        <taxon>Rehmannia</taxon>
    </lineage>
</organism>
<dbReference type="Gene3D" id="3.30.43.10">
    <property type="entry name" value="Uridine Diphospho-n-acetylenolpyruvylglucosamine Reductase, domain 2"/>
    <property type="match status" value="1"/>
</dbReference>
<keyword evidence="4" id="KW-0017">Alkaloid metabolism</keyword>
<evidence type="ECO:0000256" key="6">
    <source>
        <dbReference type="ARBA" id="ARBA00022729"/>
    </source>
</evidence>
<dbReference type="Gene3D" id="3.30.465.10">
    <property type="match status" value="1"/>
</dbReference>
<protein>
    <recommendedName>
        <fullName evidence="9">FAD-binding PCMH-type domain-containing protein</fullName>
    </recommendedName>
</protein>
<proteinExistence type="inferred from homology"/>
<evidence type="ECO:0000256" key="8">
    <source>
        <dbReference type="ARBA" id="ARBA00023180"/>
    </source>
</evidence>
<comment type="caution">
    <text evidence="10">The sequence shown here is derived from an EMBL/GenBank/DDBJ whole genome shotgun (WGS) entry which is preliminary data.</text>
</comment>
<dbReference type="PANTHER" id="PTHR32448">
    <property type="entry name" value="OS08G0158400 PROTEIN"/>
    <property type="match status" value="1"/>
</dbReference>
<comment type="pathway">
    <text evidence="2">Alkaloid biosynthesis.</text>
</comment>
<dbReference type="SUPFAM" id="SSF56176">
    <property type="entry name" value="FAD-binding/transporter-associated domain-like"/>
    <property type="match status" value="1"/>
</dbReference>
<evidence type="ECO:0000313" key="11">
    <source>
        <dbReference type="Proteomes" id="UP001318860"/>
    </source>
</evidence>
<accession>A0ABR0U6Y7</accession>
<dbReference type="Proteomes" id="UP001318860">
    <property type="component" value="Unassembled WGS sequence"/>
</dbReference>
<name>A0ABR0U6Y7_REHGL</name>
<feature type="domain" description="FAD-binding PCMH-type" evidence="9">
    <location>
        <begin position="5"/>
        <end position="181"/>
    </location>
</feature>
<dbReference type="InterPro" id="IPR016166">
    <property type="entry name" value="FAD-bd_PCMH"/>
</dbReference>
<keyword evidence="11" id="KW-1185">Reference proteome</keyword>
<evidence type="ECO:0000256" key="2">
    <source>
        <dbReference type="ARBA" id="ARBA00004913"/>
    </source>
</evidence>
<comment type="cofactor">
    <cofactor evidence="1">
        <name>FAD</name>
        <dbReference type="ChEBI" id="CHEBI:57692"/>
    </cofactor>
</comment>
<comment type="similarity">
    <text evidence="3">Belongs to the oxygen-dependent FAD-linked oxidoreductase family.</text>
</comment>
<sequence length="472" mass="53451">MLSPFRPETPTHLHPIGENHVQAAVICAKELNIHLRVRSGGHDYEGLSYISETEQPFIILDLSKLRSVTVDIQDSSAWAQAGATVGELYYRISQKSKTHGFPAGLCTSLGIGGHITGGAYGTIMRKYGLGADNVIDARIVDASGRVLDRESMGEDLFWAIRGGGGASFGIITAWKVRLVPVPATVTVFTVPKTLEQNGTNILYKWQQVADKIDEDLFIRVIIQVVNQKTGQKTVQTNYNALFLGRTDRLLNVMENNFPELGLTKKDCIEMSWIESVLYIAGYPSKTPPEILLQGKSLFKNYFKAKSDFVRRPVPEIGLDGLWKRLLEEDSPLMILNPYGGMMSKISESETPFPHRKGVIYKIQYLTLWNDDKPESASKHMDWIRRLYNYMAVYVSMLPREAYVNYRDLDLGMNKNGSSFIEASLWGMKYFKDNFNRLVRVKTKVDPDNFFRHEQSIPTIPLMHERTETSMVH</sequence>
<dbReference type="PROSITE" id="PS51387">
    <property type="entry name" value="FAD_PCMH"/>
    <property type="match status" value="1"/>
</dbReference>
<dbReference type="Pfam" id="PF08031">
    <property type="entry name" value="BBE"/>
    <property type="match status" value="1"/>
</dbReference>
<evidence type="ECO:0000256" key="4">
    <source>
        <dbReference type="ARBA" id="ARBA00022589"/>
    </source>
</evidence>
<dbReference type="InterPro" id="IPR012951">
    <property type="entry name" value="BBE"/>
</dbReference>
<dbReference type="InterPro" id="IPR016169">
    <property type="entry name" value="FAD-bd_PCMH_sub2"/>
</dbReference>
<gene>
    <name evidence="10" type="ORF">DH2020_047956</name>
</gene>
<reference evidence="10 11" key="1">
    <citation type="journal article" date="2021" name="Comput. Struct. Biotechnol. J.">
        <title>De novo genome assembly of the potent medicinal plant Rehmannia glutinosa using nanopore technology.</title>
        <authorList>
            <person name="Ma L."/>
            <person name="Dong C."/>
            <person name="Song C."/>
            <person name="Wang X."/>
            <person name="Zheng X."/>
            <person name="Niu Y."/>
            <person name="Chen S."/>
            <person name="Feng W."/>
        </authorList>
    </citation>
    <scope>NUCLEOTIDE SEQUENCE [LARGE SCALE GENOMIC DNA]</scope>
    <source>
        <strain evidence="10">DH-2019</strain>
    </source>
</reference>
<evidence type="ECO:0000259" key="9">
    <source>
        <dbReference type="PROSITE" id="PS51387"/>
    </source>
</evidence>
<evidence type="ECO:0000256" key="5">
    <source>
        <dbReference type="ARBA" id="ARBA00022630"/>
    </source>
</evidence>
<evidence type="ECO:0000256" key="7">
    <source>
        <dbReference type="ARBA" id="ARBA00022827"/>
    </source>
</evidence>
<dbReference type="InterPro" id="IPR016167">
    <property type="entry name" value="FAD-bd_PCMH_sub1"/>
</dbReference>
<evidence type="ECO:0000313" key="10">
    <source>
        <dbReference type="EMBL" id="KAK6118283.1"/>
    </source>
</evidence>
<keyword evidence="6" id="KW-0732">Signal</keyword>
<evidence type="ECO:0000256" key="3">
    <source>
        <dbReference type="ARBA" id="ARBA00005466"/>
    </source>
</evidence>
<dbReference type="Gene3D" id="3.40.462.20">
    <property type="match status" value="1"/>
</dbReference>
<dbReference type="Pfam" id="PF01565">
    <property type="entry name" value="FAD_binding_4"/>
    <property type="match status" value="1"/>
</dbReference>
<evidence type="ECO:0000256" key="1">
    <source>
        <dbReference type="ARBA" id="ARBA00001974"/>
    </source>
</evidence>
<dbReference type="InterPro" id="IPR036318">
    <property type="entry name" value="FAD-bd_PCMH-like_sf"/>
</dbReference>
<dbReference type="InterPro" id="IPR006094">
    <property type="entry name" value="Oxid_FAD_bind_N"/>
</dbReference>
<keyword evidence="8" id="KW-0325">Glycoprotein</keyword>